<feature type="region of interest" description="Disordered" evidence="1">
    <location>
        <begin position="481"/>
        <end position="551"/>
    </location>
</feature>
<feature type="compositionally biased region" description="Gly residues" evidence="1">
    <location>
        <begin position="798"/>
        <end position="812"/>
    </location>
</feature>
<feature type="compositionally biased region" description="Basic and acidic residues" evidence="1">
    <location>
        <begin position="573"/>
        <end position="585"/>
    </location>
</feature>
<feature type="compositionally biased region" description="Acidic residues" evidence="1">
    <location>
        <begin position="635"/>
        <end position="653"/>
    </location>
</feature>
<keyword evidence="3" id="KW-1185">Reference proteome</keyword>
<dbReference type="Gene3D" id="3.90.550.10">
    <property type="entry name" value="Spore Coat Polysaccharide Biosynthesis Protein SpsA, Chain A"/>
    <property type="match status" value="1"/>
</dbReference>
<dbReference type="GO" id="GO:0016757">
    <property type="term" value="F:glycosyltransferase activity"/>
    <property type="evidence" value="ECO:0007669"/>
    <property type="project" value="InterPro"/>
</dbReference>
<evidence type="ECO:0008006" key="4">
    <source>
        <dbReference type="Google" id="ProtNLM"/>
    </source>
</evidence>
<dbReference type="InterPro" id="IPR050587">
    <property type="entry name" value="GNT1/Glycosyltrans_8"/>
</dbReference>
<proteinExistence type="predicted"/>
<evidence type="ECO:0000256" key="1">
    <source>
        <dbReference type="SAM" id="MobiDB-lite"/>
    </source>
</evidence>
<feature type="compositionally biased region" description="Gly residues" evidence="1">
    <location>
        <begin position="608"/>
        <end position="620"/>
    </location>
</feature>
<sequence length="851" mass="91222">MSLPNAFVTLVTTSAYLPGALVLLHALRDLHPGPRDFKIVALVTPETVDAKTIGELRKAGYDLVIGVEPIGSGRAGSSALNLMGRPDLNFALTKNHLFRLYPFFSTLIYLDADVLPIRPLDHLFESTHPHVLSACPDTGWPDCFNSGVMVVRPRETDWEGLRGLLKDGEAEDGIYREGNGSFDGADQGLLNEWFSEEGGGGDWHRLPFTYNVTPSAAYTYAPAYKRYGHKISNVHFIGPNKPWASVGHRPAGVSNVQGKEKSFDYPSLIDRWFAVYDAHIRPSSAQHPDIRQRFAVPEHVAIWNQSPSSPSFPADASDRLDLSELKAASTQGVLALKPGQYTSLPLEGRVDLIMPKPHLEPKPKPASVTPPAQDPSALSSPPIEAAPPPASITVQTTQPAVWDAQRSSPPKEAKPEMAVSHSYYPNAWESSPSQQSSYYSHHEKPIEPEYPTLPASVVNDSWYARFSSSVPDRKQLAPVFPWEERGHPRPQRVFPKGEEPLPRLVQGLRAPSISIQNPSPPALSTSSSSSLPTEQRSPSPPTRIKSMQESMASYKNAWDELPEIGRYMQRVGGGKEVRGGHERVRSLGSVPGTPRGGLGGFNLSPVAGVGGGGGGGGGSGRKGKKKEDRKGSQEGLEDSADGDDEVSTSDGEDATPPPQGQYANNARYRDRYAQTDRVRLVDEKIGVGEGAGLGTSPVVRTLLLPSRGGGGGGRAVAFPRQGEVSPTSGGTAQGPGQGHKATPLPAYNFDFKSAQHHAHDLAQTQRQRAFPPSSSLGLAGFGGPYSSSSGGSSSFPGSGAGNANGNGNGNGRTGSTRVWDPSTDVDARRRDSQEVLQRFLRAAMGQEEAGR</sequence>
<reference evidence="2 3" key="1">
    <citation type="submission" date="2017-05" db="EMBL/GenBank/DDBJ databases">
        <title>The Genome Sequence of Tsuchiyaea wingfieldii DSM 27421.</title>
        <authorList>
            <person name="Cuomo C."/>
            <person name="Passer A."/>
            <person name="Billmyre B."/>
            <person name="Heitman J."/>
        </authorList>
    </citation>
    <scope>NUCLEOTIDE SEQUENCE [LARGE SCALE GENOMIC DNA]</scope>
    <source>
        <strain evidence="2 3">DSM 27421</strain>
    </source>
</reference>
<protein>
    <recommendedName>
        <fullName evidence="4">Glycogenin glucosyltransferase</fullName>
    </recommendedName>
</protein>
<dbReference type="FunFam" id="3.90.550.10:FF:000193">
    <property type="entry name" value="Glycogenin glucosyltransferase, putative"/>
    <property type="match status" value="1"/>
</dbReference>
<dbReference type="Proteomes" id="UP000322245">
    <property type="component" value="Unassembled WGS sequence"/>
</dbReference>
<dbReference type="AlphaFoldDB" id="A0A5D3AW96"/>
<gene>
    <name evidence="2" type="ORF">B9479_004857</name>
</gene>
<dbReference type="Pfam" id="PF01501">
    <property type="entry name" value="Glyco_transf_8"/>
    <property type="match status" value="1"/>
</dbReference>
<dbReference type="InterPro" id="IPR002495">
    <property type="entry name" value="Glyco_trans_8"/>
</dbReference>
<dbReference type="EMBL" id="NIDF01000059">
    <property type="protein sequence ID" value="TYJ54531.1"/>
    <property type="molecule type" value="Genomic_DNA"/>
</dbReference>
<feature type="region of interest" description="Disordered" evidence="1">
    <location>
        <begin position="355"/>
        <end position="453"/>
    </location>
</feature>
<dbReference type="CDD" id="cd02537">
    <property type="entry name" value="GT8_Glycogenin"/>
    <property type="match status" value="1"/>
</dbReference>
<dbReference type="PANTHER" id="PTHR11183">
    <property type="entry name" value="GLYCOGENIN SUBFAMILY MEMBER"/>
    <property type="match status" value="1"/>
</dbReference>
<feature type="compositionally biased region" description="Low complexity" evidence="1">
    <location>
        <begin position="522"/>
        <end position="537"/>
    </location>
</feature>
<evidence type="ECO:0000313" key="2">
    <source>
        <dbReference type="EMBL" id="TYJ54531.1"/>
    </source>
</evidence>
<feature type="region of interest" description="Disordered" evidence="1">
    <location>
        <begin position="572"/>
        <end position="670"/>
    </location>
</feature>
<dbReference type="InterPro" id="IPR029044">
    <property type="entry name" value="Nucleotide-diphossugar_trans"/>
</dbReference>
<dbReference type="SUPFAM" id="SSF53448">
    <property type="entry name" value="Nucleotide-diphospho-sugar transferases"/>
    <property type="match status" value="1"/>
</dbReference>
<feature type="compositionally biased region" description="Polar residues" evidence="1">
    <location>
        <begin position="762"/>
        <end position="776"/>
    </location>
</feature>
<comment type="caution">
    <text evidence="2">The sequence shown here is derived from an EMBL/GenBank/DDBJ whole genome shotgun (WGS) entry which is preliminary data.</text>
</comment>
<organism evidence="2 3">
    <name type="scientific">Cryptococcus floricola</name>
    <dbReference type="NCBI Taxonomy" id="2591691"/>
    <lineage>
        <taxon>Eukaryota</taxon>
        <taxon>Fungi</taxon>
        <taxon>Dikarya</taxon>
        <taxon>Basidiomycota</taxon>
        <taxon>Agaricomycotina</taxon>
        <taxon>Tremellomycetes</taxon>
        <taxon>Tremellales</taxon>
        <taxon>Cryptococcaceae</taxon>
        <taxon>Cryptococcus</taxon>
    </lineage>
</organism>
<evidence type="ECO:0000313" key="3">
    <source>
        <dbReference type="Proteomes" id="UP000322245"/>
    </source>
</evidence>
<feature type="compositionally biased region" description="Low complexity" evidence="1">
    <location>
        <begin position="430"/>
        <end position="439"/>
    </location>
</feature>
<accession>A0A5D3AW96</accession>
<feature type="region of interest" description="Disordered" evidence="1">
    <location>
        <begin position="705"/>
        <end position="831"/>
    </location>
</feature>
<name>A0A5D3AW96_9TREE</name>
<feature type="compositionally biased region" description="Low complexity" evidence="1">
    <location>
        <begin position="784"/>
        <end position="797"/>
    </location>
</feature>